<accession>A0AAF0SY06</accession>
<gene>
    <name evidence="1" type="ORF">LLJM1_04255</name>
</gene>
<evidence type="ECO:0000313" key="1">
    <source>
        <dbReference type="EMBL" id="WMF94445.1"/>
    </source>
</evidence>
<sequence length="42" mass="4968">MEIIFIIIAFAIALFLVEKINRLEKDNLNIISELENTEKEEF</sequence>
<geneLocation type="plasmid" evidence="1 2">
    <name>pJM1A</name>
</geneLocation>
<dbReference type="AlphaFoldDB" id="A0AAF0SY06"/>
<name>A0AAF0SY06_LACLC</name>
<dbReference type="EMBL" id="CP016746">
    <property type="protein sequence ID" value="WMF94445.1"/>
    <property type="molecule type" value="Genomic_DNA"/>
</dbReference>
<organism evidence="1 2">
    <name type="scientific">Lactococcus lactis subsp. cremoris</name>
    <name type="common">Streptococcus cremoris</name>
    <dbReference type="NCBI Taxonomy" id="1359"/>
    <lineage>
        <taxon>Bacteria</taxon>
        <taxon>Bacillati</taxon>
        <taxon>Bacillota</taxon>
        <taxon>Bacilli</taxon>
        <taxon>Lactobacillales</taxon>
        <taxon>Streptococcaceae</taxon>
        <taxon>Lactococcus</taxon>
    </lineage>
</organism>
<protein>
    <submittedName>
        <fullName evidence="1">Uncharacterized protein</fullName>
    </submittedName>
</protein>
<keyword evidence="1" id="KW-0614">Plasmid</keyword>
<evidence type="ECO:0000313" key="2">
    <source>
        <dbReference type="Proteomes" id="UP000191806"/>
    </source>
</evidence>
<dbReference type="Proteomes" id="UP000191806">
    <property type="component" value="Plasmid pJM1A"/>
</dbReference>
<reference evidence="1 2" key="1">
    <citation type="journal article" date="2017" name="BMC Genomics">
        <title>Comparative and functional genomics of the Lactococcus lactis taxon; insights into evolution and niche adaptation.</title>
        <authorList>
            <person name="Kelleher P."/>
            <person name="Bottacini F."/>
            <person name="Mahony J."/>
            <person name="Kilcawley K.N."/>
            <person name="van Sinderen D."/>
        </authorList>
    </citation>
    <scope>NUCLEOTIDE SEQUENCE [LARGE SCALE GENOMIC DNA]</scope>
    <source>
        <strain evidence="1 2">JM1</strain>
    </source>
</reference>
<dbReference type="RefSeq" id="WP_257788759.1">
    <property type="nucleotide sequence ID" value="NZ_CP016746.2"/>
</dbReference>
<proteinExistence type="predicted"/>